<organism evidence="1 2">
    <name type="scientific">Haemonchus placei</name>
    <name type="common">Barber's pole worm</name>
    <dbReference type="NCBI Taxonomy" id="6290"/>
    <lineage>
        <taxon>Eukaryota</taxon>
        <taxon>Metazoa</taxon>
        <taxon>Ecdysozoa</taxon>
        <taxon>Nematoda</taxon>
        <taxon>Chromadorea</taxon>
        <taxon>Rhabditida</taxon>
        <taxon>Rhabditina</taxon>
        <taxon>Rhabditomorpha</taxon>
        <taxon>Strongyloidea</taxon>
        <taxon>Trichostrongylidae</taxon>
        <taxon>Haemonchus</taxon>
    </lineage>
</organism>
<gene>
    <name evidence="1" type="ORF">HPLM_LOCUS16171</name>
</gene>
<evidence type="ECO:0000313" key="1">
    <source>
        <dbReference type="EMBL" id="VDO59041.1"/>
    </source>
</evidence>
<dbReference type="AlphaFoldDB" id="A0A3P7WDC6"/>
<keyword evidence="2" id="KW-1185">Reference proteome</keyword>
<proteinExistence type="predicted"/>
<protein>
    <submittedName>
        <fullName evidence="1">Uncharacterized protein</fullName>
    </submittedName>
</protein>
<sequence>MTLTTVSSMASITTRFSSMAVFHSNFIARILSAKLLISSVPVPSSSRTSSNKTPEDLRFSNIWCMTSRSETSFVLKVTISFDVFIERLIRSISEAFIIDRLVALLGSTFCCDTLIRSGLAGTSATTASPPLLSIPAVSSVAPMPFSMLRTLSSQFETLSANVFRLSSISCCFFSKSSAKRLVFSTIERSTRSGFPDAALESVLQSL</sequence>
<evidence type="ECO:0000313" key="2">
    <source>
        <dbReference type="Proteomes" id="UP000268014"/>
    </source>
</evidence>
<dbReference type="Proteomes" id="UP000268014">
    <property type="component" value="Unassembled WGS sequence"/>
</dbReference>
<reference evidence="1 2" key="1">
    <citation type="submission" date="2018-11" db="EMBL/GenBank/DDBJ databases">
        <authorList>
            <consortium name="Pathogen Informatics"/>
        </authorList>
    </citation>
    <scope>NUCLEOTIDE SEQUENCE [LARGE SCALE GENOMIC DNA]</scope>
    <source>
        <strain evidence="1 2">MHpl1</strain>
    </source>
</reference>
<dbReference type="EMBL" id="UZAF01019305">
    <property type="protein sequence ID" value="VDO59041.1"/>
    <property type="molecule type" value="Genomic_DNA"/>
</dbReference>
<accession>A0A3P7WDC6</accession>
<name>A0A3P7WDC6_HAEPC</name>